<keyword evidence="1" id="KW-0812">Transmembrane</keyword>
<accession>A0A816DE12</accession>
<proteinExistence type="predicted"/>
<feature type="transmembrane region" description="Helical" evidence="1">
    <location>
        <begin position="6"/>
        <end position="25"/>
    </location>
</feature>
<evidence type="ECO:0000256" key="1">
    <source>
        <dbReference type="SAM" id="Phobius"/>
    </source>
</evidence>
<keyword evidence="3" id="KW-1185">Reference proteome</keyword>
<dbReference type="EMBL" id="CAJNOR010008474">
    <property type="protein sequence ID" value="CAF1633617.1"/>
    <property type="molecule type" value="Genomic_DNA"/>
</dbReference>
<organism evidence="2 3">
    <name type="scientific">Adineta ricciae</name>
    <name type="common">Rotifer</name>
    <dbReference type="NCBI Taxonomy" id="249248"/>
    <lineage>
        <taxon>Eukaryota</taxon>
        <taxon>Metazoa</taxon>
        <taxon>Spiralia</taxon>
        <taxon>Gnathifera</taxon>
        <taxon>Rotifera</taxon>
        <taxon>Eurotatoria</taxon>
        <taxon>Bdelloidea</taxon>
        <taxon>Adinetida</taxon>
        <taxon>Adinetidae</taxon>
        <taxon>Adineta</taxon>
    </lineage>
</organism>
<name>A0A816DE12_ADIRI</name>
<evidence type="ECO:0000313" key="3">
    <source>
        <dbReference type="Proteomes" id="UP000663828"/>
    </source>
</evidence>
<dbReference type="AlphaFoldDB" id="A0A816DE12"/>
<comment type="caution">
    <text evidence="2">The sequence shown here is derived from an EMBL/GenBank/DDBJ whole genome shotgun (WGS) entry which is preliminary data.</text>
</comment>
<gene>
    <name evidence="2" type="ORF">XAT740_LOCUS52085</name>
</gene>
<keyword evidence="1" id="KW-0472">Membrane</keyword>
<dbReference type="Proteomes" id="UP000663828">
    <property type="component" value="Unassembled WGS sequence"/>
</dbReference>
<keyword evidence="1" id="KW-1133">Transmembrane helix</keyword>
<protein>
    <submittedName>
        <fullName evidence="2">Uncharacterized protein</fullName>
    </submittedName>
</protein>
<sequence length="260" mass="29993">MKISIFILFLVILSTVTIVGIPLLCDLRGYIHRYRTTAEIKEMNAEDIRNTIITEVHKATNYSIPEIQAKDNCQLHRMLDRIIEPDQLPPQLWLYVAKKNVMNQGTSVEVIDAVGLSVGQQKILLKVQSSFGKDEQKQAQPRHLIGYVLMSIKLSIDVPHEDIQPKIQFYQVSIEAEVNQKAVAKEIHRYYEKTRQELNEQFQNVQQHLEKFVDDRLAQSGRTSEIAQQTALICERHLKLVEQKSQDSQETIQICDTTIK</sequence>
<reference evidence="2" key="1">
    <citation type="submission" date="2021-02" db="EMBL/GenBank/DDBJ databases">
        <authorList>
            <person name="Nowell W R."/>
        </authorList>
    </citation>
    <scope>NUCLEOTIDE SEQUENCE</scope>
</reference>
<evidence type="ECO:0000313" key="2">
    <source>
        <dbReference type="EMBL" id="CAF1633617.1"/>
    </source>
</evidence>